<proteinExistence type="predicted"/>
<name>A0A1G5MVN9_AFIMA</name>
<feature type="transmembrane region" description="Helical" evidence="1">
    <location>
        <begin position="20"/>
        <end position="44"/>
    </location>
</feature>
<keyword evidence="1" id="KW-1133">Transmembrane helix</keyword>
<accession>A0A1G5MVN9</accession>
<dbReference type="EMBL" id="FMVW01000002">
    <property type="protein sequence ID" value="SCZ28591.1"/>
    <property type="molecule type" value="Genomic_DNA"/>
</dbReference>
<organism evidence="2 3">
    <name type="scientific">Afifella marina DSM 2698</name>
    <dbReference type="NCBI Taxonomy" id="1120955"/>
    <lineage>
        <taxon>Bacteria</taxon>
        <taxon>Pseudomonadati</taxon>
        <taxon>Pseudomonadota</taxon>
        <taxon>Alphaproteobacteria</taxon>
        <taxon>Hyphomicrobiales</taxon>
        <taxon>Afifellaceae</taxon>
        <taxon>Afifella</taxon>
    </lineage>
</organism>
<keyword evidence="1" id="KW-0812">Transmembrane</keyword>
<reference evidence="2 3" key="1">
    <citation type="submission" date="2016-10" db="EMBL/GenBank/DDBJ databases">
        <authorList>
            <person name="de Groot N.N."/>
        </authorList>
    </citation>
    <scope>NUCLEOTIDE SEQUENCE [LARGE SCALE GENOMIC DNA]</scope>
    <source>
        <strain evidence="2 3">DSM 2698</strain>
    </source>
</reference>
<keyword evidence="1" id="KW-0472">Membrane</keyword>
<evidence type="ECO:0000256" key="1">
    <source>
        <dbReference type="SAM" id="Phobius"/>
    </source>
</evidence>
<evidence type="ECO:0000313" key="3">
    <source>
        <dbReference type="Proteomes" id="UP000199347"/>
    </source>
</evidence>
<dbReference type="RefSeq" id="WP_092810229.1">
    <property type="nucleotide sequence ID" value="NZ_FMVW01000002.1"/>
</dbReference>
<keyword evidence="3" id="KW-1185">Reference proteome</keyword>
<dbReference type="Proteomes" id="UP000199347">
    <property type="component" value="Unassembled WGS sequence"/>
</dbReference>
<sequence>MPEQSWRAHEAAEVPGTKVFLAGAALLGLMVFTLGLVAFLFTFVGQPIERTLPRPMRPAGPALQVDPVRDLQAYRLREDERLSDTAAMPIEEAMKIVGTRADPYAPLLPPQSEEIR</sequence>
<evidence type="ECO:0000313" key="2">
    <source>
        <dbReference type="EMBL" id="SCZ28591.1"/>
    </source>
</evidence>
<dbReference type="AlphaFoldDB" id="A0A1G5MVN9"/>
<protein>
    <submittedName>
        <fullName evidence="2">Uncharacterized protein</fullName>
    </submittedName>
</protein>
<gene>
    <name evidence="2" type="ORF">SAMN03080610_01002</name>
</gene>
<dbReference type="OrthoDB" id="9901852at2"/>
<dbReference type="STRING" id="1120955.SAMN03080610_01002"/>